<sequence length="430" mass="50046">MDHATELSKVFRTLFFLVTFTLVWTRDVKPKQELYLPDYRVYHNLSSIQSELENIAYRNPKFIRMDWAYGSRDLRPQMVMRVTNFSSEGWTYTASQSMPRAHNKLKMLLSYGEHAREFLPVESMFHLLKNLTSGLAYPRGSPEESFSRLILSKVDLYIVGIMNPDGRDYLERTENYCWRGTSSGVDLNRNFDWQFGGKGSSSKANDEEYHGERPFSEPECLVLTDLTLKHKFDAFFSLHSGIRQIYVPFADTESKSMKRLPENVDKMLELADRMSHSTQSRFTYGLAHQLNEYTADGTIFDYMAGNRKIPFSLAIELWGEGDREGARCFDLFNPPSEHLHIALRDIHALYQSMFAYLIEWKEEQQAEYTKMDAPTMTLNFLLLGLLLLLFLAVFFHSRFPTCLRLYPKRRVVSIRSLSSTFSAVTLAMRR</sequence>
<accession>R7TK44</accession>
<dbReference type="OrthoDB" id="3626597at2759"/>
<dbReference type="EnsemblMetazoa" id="CapteT227948">
    <property type="protein sequence ID" value="CapteP227948"/>
    <property type="gene ID" value="CapteG227948"/>
</dbReference>
<dbReference type="PANTHER" id="PTHR11705:SF119">
    <property type="entry name" value="OS02G0119300 PROTEIN"/>
    <property type="match status" value="1"/>
</dbReference>
<name>R7TK44_CAPTE</name>
<evidence type="ECO:0000313" key="8">
    <source>
        <dbReference type="Proteomes" id="UP000014760"/>
    </source>
</evidence>
<dbReference type="Proteomes" id="UP000014760">
    <property type="component" value="Unassembled WGS sequence"/>
</dbReference>
<proteinExistence type="inferred from homology"/>
<dbReference type="InterPro" id="IPR034269">
    <property type="entry name" value="At5g42320_M14_CPD"/>
</dbReference>
<evidence type="ECO:0000256" key="4">
    <source>
        <dbReference type="SAM" id="Phobius"/>
    </source>
</evidence>
<feature type="active site" description="Proton donor/acceptor" evidence="3">
    <location>
        <position position="316"/>
    </location>
</feature>
<dbReference type="OMA" id="RVLNEWS"/>
<dbReference type="GO" id="GO:0006508">
    <property type="term" value="P:proteolysis"/>
    <property type="evidence" value="ECO:0007669"/>
    <property type="project" value="InterPro"/>
</dbReference>
<organism evidence="6">
    <name type="scientific">Capitella teleta</name>
    <name type="common">Polychaete worm</name>
    <dbReference type="NCBI Taxonomy" id="283909"/>
    <lineage>
        <taxon>Eukaryota</taxon>
        <taxon>Metazoa</taxon>
        <taxon>Spiralia</taxon>
        <taxon>Lophotrochozoa</taxon>
        <taxon>Annelida</taxon>
        <taxon>Polychaeta</taxon>
        <taxon>Sedentaria</taxon>
        <taxon>Scolecida</taxon>
        <taxon>Capitellidae</taxon>
        <taxon>Capitella</taxon>
    </lineage>
</organism>
<evidence type="ECO:0000313" key="6">
    <source>
        <dbReference type="EMBL" id="ELT94089.1"/>
    </source>
</evidence>
<evidence type="ECO:0000256" key="1">
    <source>
        <dbReference type="ARBA" id="ARBA00001947"/>
    </source>
</evidence>
<reference evidence="7" key="3">
    <citation type="submission" date="2015-06" db="UniProtKB">
        <authorList>
            <consortium name="EnsemblMetazoa"/>
        </authorList>
    </citation>
    <scope>IDENTIFICATION</scope>
</reference>
<gene>
    <name evidence="6" type="ORF">CAPTEDRAFT_227948</name>
</gene>
<evidence type="ECO:0000259" key="5">
    <source>
        <dbReference type="PROSITE" id="PS52035"/>
    </source>
</evidence>
<dbReference type="PROSITE" id="PS52035">
    <property type="entry name" value="PEPTIDASE_M14"/>
    <property type="match status" value="1"/>
</dbReference>
<comment type="cofactor">
    <cofactor evidence="1">
        <name>Zn(2+)</name>
        <dbReference type="ChEBI" id="CHEBI:29105"/>
    </cofactor>
</comment>
<evidence type="ECO:0000313" key="7">
    <source>
        <dbReference type="EnsemblMetazoa" id="CapteP227948"/>
    </source>
</evidence>
<dbReference type="EMBL" id="AMQN01000300">
    <property type="status" value="NOT_ANNOTATED_CDS"/>
    <property type="molecule type" value="Genomic_DNA"/>
</dbReference>
<dbReference type="GO" id="GO:0008270">
    <property type="term" value="F:zinc ion binding"/>
    <property type="evidence" value="ECO:0007669"/>
    <property type="project" value="InterPro"/>
</dbReference>
<dbReference type="AlphaFoldDB" id="R7TK44"/>
<dbReference type="CDD" id="cd06227">
    <property type="entry name" value="M14-CPA-like"/>
    <property type="match status" value="1"/>
</dbReference>
<dbReference type="SMART" id="SM00631">
    <property type="entry name" value="Zn_pept"/>
    <property type="match status" value="1"/>
</dbReference>
<dbReference type="Pfam" id="PF00246">
    <property type="entry name" value="Peptidase_M14"/>
    <property type="match status" value="1"/>
</dbReference>
<keyword evidence="4" id="KW-1133">Transmembrane helix</keyword>
<dbReference type="PANTHER" id="PTHR11705">
    <property type="entry name" value="PROTEASE FAMILY M14 CARBOXYPEPTIDASE A,B"/>
    <property type="match status" value="1"/>
</dbReference>
<keyword evidence="8" id="KW-1185">Reference proteome</keyword>
<dbReference type="EMBL" id="KB309537">
    <property type="protein sequence ID" value="ELT94089.1"/>
    <property type="molecule type" value="Genomic_DNA"/>
</dbReference>
<feature type="domain" description="Peptidase M14" evidence="5">
    <location>
        <begin position="41"/>
        <end position="357"/>
    </location>
</feature>
<comment type="similarity">
    <text evidence="2 3">Belongs to the peptidase M14 family.</text>
</comment>
<dbReference type="HOGENOM" id="CLU_047625_0_0_1"/>
<evidence type="ECO:0000256" key="3">
    <source>
        <dbReference type="PROSITE-ProRule" id="PRU01379"/>
    </source>
</evidence>
<reference evidence="6 8" key="2">
    <citation type="journal article" date="2013" name="Nature">
        <title>Insights into bilaterian evolution from three spiralian genomes.</title>
        <authorList>
            <person name="Simakov O."/>
            <person name="Marletaz F."/>
            <person name="Cho S.J."/>
            <person name="Edsinger-Gonzales E."/>
            <person name="Havlak P."/>
            <person name="Hellsten U."/>
            <person name="Kuo D.H."/>
            <person name="Larsson T."/>
            <person name="Lv J."/>
            <person name="Arendt D."/>
            <person name="Savage R."/>
            <person name="Osoegawa K."/>
            <person name="de Jong P."/>
            <person name="Grimwood J."/>
            <person name="Chapman J.A."/>
            <person name="Shapiro H."/>
            <person name="Aerts A."/>
            <person name="Otillar R.P."/>
            <person name="Terry A.Y."/>
            <person name="Boore J.L."/>
            <person name="Grigoriev I.V."/>
            <person name="Lindberg D.R."/>
            <person name="Seaver E.C."/>
            <person name="Weisblat D.A."/>
            <person name="Putnam N.H."/>
            <person name="Rokhsar D.S."/>
        </authorList>
    </citation>
    <scope>NUCLEOTIDE SEQUENCE</scope>
    <source>
        <strain evidence="6 8">I ESC-2004</strain>
    </source>
</reference>
<dbReference type="Gene3D" id="3.40.630.10">
    <property type="entry name" value="Zn peptidases"/>
    <property type="match status" value="1"/>
</dbReference>
<keyword evidence="4" id="KW-0812">Transmembrane</keyword>
<evidence type="ECO:0000256" key="2">
    <source>
        <dbReference type="ARBA" id="ARBA00005988"/>
    </source>
</evidence>
<dbReference type="GO" id="GO:0005615">
    <property type="term" value="C:extracellular space"/>
    <property type="evidence" value="ECO:0007669"/>
    <property type="project" value="TreeGrafter"/>
</dbReference>
<keyword evidence="4" id="KW-0472">Membrane</keyword>
<dbReference type="InterPro" id="IPR000834">
    <property type="entry name" value="Peptidase_M14"/>
</dbReference>
<reference evidence="8" key="1">
    <citation type="submission" date="2012-12" db="EMBL/GenBank/DDBJ databases">
        <authorList>
            <person name="Hellsten U."/>
            <person name="Grimwood J."/>
            <person name="Chapman J.A."/>
            <person name="Shapiro H."/>
            <person name="Aerts A."/>
            <person name="Otillar R.P."/>
            <person name="Terry A.Y."/>
            <person name="Boore J.L."/>
            <person name="Simakov O."/>
            <person name="Marletaz F."/>
            <person name="Cho S.-J."/>
            <person name="Edsinger-Gonzales E."/>
            <person name="Havlak P."/>
            <person name="Kuo D.-H."/>
            <person name="Larsson T."/>
            <person name="Lv J."/>
            <person name="Arendt D."/>
            <person name="Savage R."/>
            <person name="Osoegawa K."/>
            <person name="de Jong P."/>
            <person name="Lindberg D.R."/>
            <person name="Seaver E.C."/>
            <person name="Weisblat D.A."/>
            <person name="Putnam N.H."/>
            <person name="Grigoriev I.V."/>
            <person name="Rokhsar D.S."/>
        </authorList>
    </citation>
    <scope>NUCLEOTIDE SEQUENCE</scope>
    <source>
        <strain evidence="8">I ESC-2004</strain>
    </source>
</reference>
<dbReference type="SUPFAM" id="SSF53187">
    <property type="entry name" value="Zn-dependent exopeptidases"/>
    <property type="match status" value="1"/>
</dbReference>
<protein>
    <recommendedName>
        <fullName evidence="5">Peptidase M14 domain-containing protein</fullName>
    </recommendedName>
</protein>
<feature type="transmembrane region" description="Helical" evidence="4">
    <location>
        <begin position="376"/>
        <end position="395"/>
    </location>
</feature>
<dbReference type="GO" id="GO:0004181">
    <property type="term" value="F:metallocarboxypeptidase activity"/>
    <property type="evidence" value="ECO:0007669"/>
    <property type="project" value="InterPro"/>
</dbReference>